<dbReference type="PRINTS" id="PR00420">
    <property type="entry name" value="RNGMNOXGNASE"/>
</dbReference>
<proteinExistence type="predicted"/>
<dbReference type="Pfam" id="PF01494">
    <property type="entry name" value="FAD_binding_3"/>
    <property type="match status" value="1"/>
</dbReference>
<dbReference type="RefSeq" id="WP_284260166.1">
    <property type="nucleotide sequence ID" value="NZ_BSOW01000001.1"/>
</dbReference>
<evidence type="ECO:0000313" key="4">
    <source>
        <dbReference type="EMBL" id="GLR83448.1"/>
    </source>
</evidence>
<keyword evidence="4" id="KW-0503">Monooxygenase</keyword>
<accession>A0ABQ6API3</accession>
<dbReference type="Gene3D" id="3.50.50.60">
    <property type="entry name" value="FAD/NAD(P)-binding domain"/>
    <property type="match status" value="1"/>
</dbReference>
<keyword evidence="2" id="KW-0520">NAD</keyword>
<name>A0ABQ6API3_9BRAD</name>
<dbReference type="EMBL" id="BSOW01000001">
    <property type="protein sequence ID" value="GLR83448.1"/>
    <property type="molecule type" value="Genomic_DNA"/>
</dbReference>
<dbReference type="InterPro" id="IPR036188">
    <property type="entry name" value="FAD/NAD-bd_sf"/>
</dbReference>
<dbReference type="PANTHER" id="PTHR43476:SF4">
    <property type="entry name" value="BLR0106 PROTEIN"/>
    <property type="match status" value="1"/>
</dbReference>
<feature type="domain" description="FAD-binding" evidence="3">
    <location>
        <begin position="133"/>
        <end position="324"/>
    </location>
</feature>
<reference evidence="5" key="1">
    <citation type="journal article" date="2019" name="Int. J. Syst. Evol. Microbiol.">
        <title>The Global Catalogue of Microorganisms (GCM) 10K type strain sequencing project: providing services to taxonomists for standard genome sequencing and annotation.</title>
        <authorList>
            <consortium name="The Broad Institute Genomics Platform"/>
            <consortium name="The Broad Institute Genome Sequencing Center for Infectious Disease"/>
            <person name="Wu L."/>
            <person name="Ma J."/>
        </authorList>
    </citation>
    <scope>NUCLEOTIDE SEQUENCE [LARGE SCALE GENOMIC DNA]</scope>
    <source>
        <strain evidence="5">NBRC 102520</strain>
    </source>
</reference>
<sequence length="384" mass="43440">MRLSRIAVLGGGPAGLYFGYLWKRRHPEDHVDVFEQNPEGATWGFGVVFSDKALDFLRADDPETADAVSARMETWRDITLVHRGERVVLDGVGFSAVGRLDFITQLTERARSAGANLRFGSVVRSVDELAGYDLIVAADGVNSLVRRTYEGDFKTSLSYDDNKFAWYGTTKRFETLTQTFVESEFGSFNAHHYRYSPTMSTFIVECDRATWLRAGFAEKTEEEGRAICEKVFADTLEGHPLVNNKSIWRNFPWLWNDRWSHRNMVLVGDALHTAHFSIGSGTRLALEDVIALVNALDGEPRDLRRALEAYETARRPVVEKLVKAARTSAAWYERFAAHMKLAPLDFGHSYITRSGRIDDDQLRAMSPRFMARYDANSLVSSTSR</sequence>
<dbReference type="GO" id="GO:0004497">
    <property type="term" value="F:monooxygenase activity"/>
    <property type="evidence" value="ECO:0007669"/>
    <property type="project" value="UniProtKB-KW"/>
</dbReference>
<evidence type="ECO:0000259" key="3">
    <source>
        <dbReference type="Pfam" id="PF01494"/>
    </source>
</evidence>
<protein>
    <submittedName>
        <fullName evidence="4">Monooxygenase</fullName>
    </submittedName>
</protein>
<keyword evidence="1" id="KW-0560">Oxidoreductase</keyword>
<evidence type="ECO:0000256" key="1">
    <source>
        <dbReference type="ARBA" id="ARBA00023002"/>
    </source>
</evidence>
<dbReference type="Gene3D" id="3.30.9.20">
    <property type="match status" value="1"/>
</dbReference>
<gene>
    <name evidence="4" type="ORF">GCM10007857_01580</name>
</gene>
<dbReference type="InterPro" id="IPR050631">
    <property type="entry name" value="PheA/TfdB_FAD_monoxygenase"/>
</dbReference>
<dbReference type="InterPro" id="IPR002938">
    <property type="entry name" value="FAD-bd"/>
</dbReference>
<comment type="caution">
    <text evidence="4">The sequence shown here is derived from an EMBL/GenBank/DDBJ whole genome shotgun (WGS) entry which is preliminary data.</text>
</comment>
<dbReference type="SUPFAM" id="SSF51905">
    <property type="entry name" value="FAD/NAD(P)-binding domain"/>
    <property type="match status" value="1"/>
</dbReference>
<dbReference type="PANTHER" id="PTHR43476">
    <property type="entry name" value="3-(3-HYDROXY-PHENYL)PROPIONATE/3-HYDROXYCINNAMIC ACID HYDROXYLASE"/>
    <property type="match status" value="1"/>
</dbReference>
<organism evidence="4 5">
    <name type="scientific">Bradyrhizobium iriomotense</name>
    <dbReference type="NCBI Taxonomy" id="441950"/>
    <lineage>
        <taxon>Bacteria</taxon>
        <taxon>Pseudomonadati</taxon>
        <taxon>Pseudomonadota</taxon>
        <taxon>Alphaproteobacteria</taxon>
        <taxon>Hyphomicrobiales</taxon>
        <taxon>Nitrobacteraceae</taxon>
        <taxon>Bradyrhizobium</taxon>
    </lineage>
</organism>
<evidence type="ECO:0000313" key="5">
    <source>
        <dbReference type="Proteomes" id="UP001156905"/>
    </source>
</evidence>
<dbReference type="Proteomes" id="UP001156905">
    <property type="component" value="Unassembled WGS sequence"/>
</dbReference>
<keyword evidence="5" id="KW-1185">Reference proteome</keyword>
<evidence type="ECO:0000256" key="2">
    <source>
        <dbReference type="ARBA" id="ARBA00023027"/>
    </source>
</evidence>